<sequence>MSKTAVLPVIYILALCSGVFAAPAVYYYLYEYTAVSPKEAVILEMQSDNPTPPGSEFTPVTVEQLHEKGYQTPSEYAETLQSLTMSNA</sequence>
<dbReference type="EMBL" id="DSLG01000008">
    <property type="protein sequence ID" value="HEA87925.1"/>
    <property type="molecule type" value="Genomic_DNA"/>
</dbReference>
<dbReference type="EMBL" id="DSTU01000004">
    <property type="protein sequence ID" value="HFJ53763.1"/>
    <property type="molecule type" value="Genomic_DNA"/>
</dbReference>
<evidence type="ECO:0000313" key="1">
    <source>
        <dbReference type="EMBL" id="HEA87925.1"/>
    </source>
</evidence>
<evidence type="ECO:0000313" key="2">
    <source>
        <dbReference type="EMBL" id="HEE18291.1"/>
    </source>
</evidence>
<evidence type="ECO:0000313" key="3">
    <source>
        <dbReference type="EMBL" id="HFJ53763.1"/>
    </source>
</evidence>
<dbReference type="EMBL" id="DSKA01000142">
    <property type="protein sequence ID" value="HEE18291.1"/>
    <property type="molecule type" value="Genomic_DNA"/>
</dbReference>
<accession>A0A7C3IZA3</accession>
<gene>
    <name evidence="2" type="ORF">ENP62_01920</name>
    <name evidence="1" type="ORF">ENP94_07995</name>
    <name evidence="3" type="ORF">ENS16_03640</name>
</gene>
<name>A0A7C3IZA3_UNCW3</name>
<dbReference type="AlphaFoldDB" id="A0A7C3IZA3"/>
<proteinExistence type="predicted"/>
<protein>
    <submittedName>
        <fullName evidence="3">Uncharacterized protein</fullName>
    </submittedName>
</protein>
<reference evidence="3" key="1">
    <citation type="journal article" date="2020" name="mSystems">
        <title>Genome- and Community-Level Interaction Insights into Carbon Utilization and Element Cycling Functions of Hydrothermarchaeota in Hydrothermal Sediment.</title>
        <authorList>
            <person name="Zhou Z."/>
            <person name="Liu Y."/>
            <person name="Xu W."/>
            <person name="Pan J."/>
            <person name="Luo Z.H."/>
            <person name="Li M."/>
        </authorList>
    </citation>
    <scope>NUCLEOTIDE SEQUENCE [LARGE SCALE GENOMIC DNA]</scope>
    <source>
        <strain evidence="2">SpSt-236</strain>
        <strain evidence="1">SpSt-265</strain>
        <strain evidence="3">SpSt-465</strain>
    </source>
</reference>
<organism evidence="3">
    <name type="scientific">candidate division WOR-3 bacterium</name>
    <dbReference type="NCBI Taxonomy" id="2052148"/>
    <lineage>
        <taxon>Bacteria</taxon>
        <taxon>Bacteria division WOR-3</taxon>
    </lineage>
</organism>
<comment type="caution">
    <text evidence="3">The sequence shown here is derived from an EMBL/GenBank/DDBJ whole genome shotgun (WGS) entry which is preliminary data.</text>
</comment>